<feature type="transmembrane region" description="Helical" evidence="10">
    <location>
        <begin position="153"/>
        <end position="175"/>
    </location>
</feature>
<comment type="catalytic activity">
    <reaction evidence="7">
        <text>myo-inositol(out) + H(+)(out) = myo-inositol(in) + H(+)(in)</text>
        <dbReference type="Rhea" id="RHEA:60364"/>
        <dbReference type="ChEBI" id="CHEBI:15378"/>
        <dbReference type="ChEBI" id="CHEBI:17268"/>
    </reaction>
</comment>
<evidence type="ECO:0000256" key="1">
    <source>
        <dbReference type="ARBA" id="ARBA00004141"/>
    </source>
</evidence>
<proteinExistence type="inferred from homology"/>
<protein>
    <submittedName>
        <fullName evidence="12">General substrate transporter</fullName>
    </submittedName>
</protein>
<organism evidence="12 13">
    <name type="scientific">Athelia psychrophila</name>
    <dbReference type="NCBI Taxonomy" id="1759441"/>
    <lineage>
        <taxon>Eukaryota</taxon>
        <taxon>Fungi</taxon>
        <taxon>Dikarya</taxon>
        <taxon>Basidiomycota</taxon>
        <taxon>Agaricomycotina</taxon>
        <taxon>Agaricomycetes</taxon>
        <taxon>Agaricomycetidae</taxon>
        <taxon>Atheliales</taxon>
        <taxon>Atheliaceae</taxon>
        <taxon>Athelia</taxon>
    </lineage>
</organism>
<evidence type="ECO:0000259" key="11">
    <source>
        <dbReference type="PROSITE" id="PS50850"/>
    </source>
</evidence>
<dbReference type="NCBIfam" id="TIGR00879">
    <property type="entry name" value="SP"/>
    <property type="match status" value="1"/>
</dbReference>
<dbReference type="GO" id="GO:0016020">
    <property type="term" value="C:membrane"/>
    <property type="evidence" value="ECO:0007669"/>
    <property type="project" value="UniProtKB-SubCell"/>
</dbReference>
<evidence type="ECO:0000256" key="9">
    <source>
        <dbReference type="SAM" id="MobiDB-lite"/>
    </source>
</evidence>
<dbReference type="FunFam" id="1.20.1250.20:FF:000061">
    <property type="entry name" value="MFS sugar transporter"/>
    <property type="match status" value="1"/>
</dbReference>
<evidence type="ECO:0000256" key="6">
    <source>
        <dbReference type="ARBA" id="ARBA00023136"/>
    </source>
</evidence>
<feature type="region of interest" description="Disordered" evidence="9">
    <location>
        <begin position="479"/>
        <end position="509"/>
    </location>
</feature>
<name>A0A166LAT7_9AGAM</name>
<dbReference type="OrthoDB" id="2544694at2759"/>
<feature type="transmembrane region" description="Helical" evidence="10">
    <location>
        <begin position="407"/>
        <end position="431"/>
    </location>
</feature>
<dbReference type="AlphaFoldDB" id="A0A166LAT7"/>
<sequence>MSGIIAAPQFFRAFPDLDPEIVGKLKSSNMQAFYTAVYELGCLAGAIFALVFGNRMGRRRNIILGACIMLVGVLIQITTVKGHKAGYQFVIGRVITGIGNGLNTATIPTWQAECSKSHNRGLLICIEASTIAFGTVVAYWIDFGCSYIDNSVSWRVPIAIQMLFAVLLIIGVLALPESPRWLISQGFHDEGQRVVAALADAPYDSEKTQLETRVIHETLAAMEGEAKTSDLFTSGKTQHFRRMMIGASSQLFQQIGGCNAVIYFAPVIYETYIGLDHRLSLILGGVNATVYAASAFFSYPMIEKAGRRNMFLWGSLGQALSMFLASFCLIPFNEEGDKQNKVLYGAVVGLFCFLIAFGCTWLELPWLYPAEISPLRTRTQANAVSTMTNWLFNFGVVMWTPPMLNSIGGFGTFLFFGIINLCFIPFIWVFYPETKGRSLEEIDVIFAKAYATKEWYIKVAHELPSLSMAEVESEARAWGISGEGVGTEKAAQRDEEDSTSSTPPTTVAA</sequence>
<feature type="transmembrane region" description="Helical" evidence="10">
    <location>
        <begin position="86"/>
        <end position="110"/>
    </location>
</feature>
<evidence type="ECO:0000256" key="5">
    <source>
        <dbReference type="ARBA" id="ARBA00022989"/>
    </source>
</evidence>
<feature type="compositionally biased region" description="Low complexity" evidence="9">
    <location>
        <begin position="499"/>
        <end position="509"/>
    </location>
</feature>
<dbReference type="PANTHER" id="PTHR48022">
    <property type="entry name" value="PLASTIDIC GLUCOSE TRANSPORTER 4"/>
    <property type="match status" value="1"/>
</dbReference>
<reference evidence="12 13" key="1">
    <citation type="journal article" date="2016" name="Mol. Biol. Evol.">
        <title>Comparative Genomics of Early-Diverging Mushroom-Forming Fungi Provides Insights into the Origins of Lignocellulose Decay Capabilities.</title>
        <authorList>
            <person name="Nagy L.G."/>
            <person name="Riley R."/>
            <person name="Tritt A."/>
            <person name="Adam C."/>
            <person name="Daum C."/>
            <person name="Floudas D."/>
            <person name="Sun H."/>
            <person name="Yadav J.S."/>
            <person name="Pangilinan J."/>
            <person name="Larsson K.H."/>
            <person name="Matsuura K."/>
            <person name="Barry K."/>
            <person name="Labutti K."/>
            <person name="Kuo R."/>
            <person name="Ohm R.A."/>
            <person name="Bhattacharya S.S."/>
            <person name="Shirouzu T."/>
            <person name="Yoshinaga Y."/>
            <person name="Martin F.M."/>
            <person name="Grigoriev I.V."/>
            <person name="Hibbett D.S."/>
        </authorList>
    </citation>
    <scope>NUCLEOTIDE SEQUENCE [LARGE SCALE GENOMIC DNA]</scope>
    <source>
        <strain evidence="12 13">CBS 109695</strain>
    </source>
</reference>
<evidence type="ECO:0000313" key="12">
    <source>
        <dbReference type="EMBL" id="KZP22756.1"/>
    </source>
</evidence>
<comment type="subcellular location">
    <subcellularLocation>
        <location evidence="1">Membrane</location>
        <topology evidence="1">Multi-pass membrane protein</topology>
    </subcellularLocation>
</comment>
<keyword evidence="13" id="KW-1185">Reference proteome</keyword>
<dbReference type="PRINTS" id="PR00171">
    <property type="entry name" value="SUGRTRNSPORT"/>
</dbReference>
<dbReference type="InterPro" id="IPR036259">
    <property type="entry name" value="MFS_trans_sf"/>
</dbReference>
<dbReference type="EMBL" id="KV417537">
    <property type="protein sequence ID" value="KZP22756.1"/>
    <property type="molecule type" value="Genomic_DNA"/>
</dbReference>
<dbReference type="GO" id="GO:0005351">
    <property type="term" value="F:carbohydrate:proton symporter activity"/>
    <property type="evidence" value="ECO:0007669"/>
    <property type="project" value="TreeGrafter"/>
</dbReference>
<keyword evidence="6 10" id="KW-0472">Membrane</keyword>
<dbReference type="Pfam" id="PF00083">
    <property type="entry name" value="Sugar_tr"/>
    <property type="match status" value="1"/>
</dbReference>
<evidence type="ECO:0000256" key="8">
    <source>
        <dbReference type="RuleBase" id="RU003346"/>
    </source>
</evidence>
<feature type="transmembrane region" description="Helical" evidence="10">
    <location>
        <begin position="344"/>
        <end position="368"/>
    </location>
</feature>
<evidence type="ECO:0000256" key="7">
    <source>
        <dbReference type="ARBA" id="ARBA00049119"/>
    </source>
</evidence>
<accession>A0A166LAT7</accession>
<feature type="transmembrane region" description="Helical" evidence="10">
    <location>
        <begin position="311"/>
        <end position="332"/>
    </location>
</feature>
<keyword evidence="3 8" id="KW-0813">Transport</keyword>
<dbReference type="InterPro" id="IPR050360">
    <property type="entry name" value="MFS_Sugar_Transporters"/>
</dbReference>
<dbReference type="InterPro" id="IPR005828">
    <property type="entry name" value="MFS_sugar_transport-like"/>
</dbReference>
<dbReference type="PROSITE" id="PS50850">
    <property type="entry name" value="MFS"/>
    <property type="match status" value="1"/>
</dbReference>
<dbReference type="InterPro" id="IPR020846">
    <property type="entry name" value="MFS_dom"/>
</dbReference>
<dbReference type="STRING" id="436010.A0A166LAT7"/>
<evidence type="ECO:0000256" key="2">
    <source>
        <dbReference type="ARBA" id="ARBA00010992"/>
    </source>
</evidence>
<keyword evidence="5 10" id="KW-1133">Transmembrane helix</keyword>
<dbReference type="InterPro" id="IPR003663">
    <property type="entry name" value="Sugar/inositol_transpt"/>
</dbReference>
<keyword evidence="4 10" id="KW-0812">Transmembrane</keyword>
<feature type="transmembrane region" description="Helical" evidence="10">
    <location>
        <begin position="62"/>
        <end position="80"/>
    </location>
</feature>
<gene>
    <name evidence="12" type="ORF">FIBSPDRAFT_859226</name>
</gene>
<dbReference type="Gene3D" id="1.20.1250.20">
    <property type="entry name" value="MFS general substrate transporter like domains"/>
    <property type="match status" value="1"/>
</dbReference>
<feature type="transmembrane region" description="Helical" evidence="10">
    <location>
        <begin position="281"/>
        <end position="299"/>
    </location>
</feature>
<evidence type="ECO:0000256" key="10">
    <source>
        <dbReference type="SAM" id="Phobius"/>
    </source>
</evidence>
<feature type="transmembrane region" description="Helical" evidence="10">
    <location>
        <begin position="32"/>
        <end position="53"/>
    </location>
</feature>
<evidence type="ECO:0000313" key="13">
    <source>
        <dbReference type="Proteomes" id="UP000076532"/>
    </source>
</evidence>
<dbReference type="PANTHER" id="PTHR48022:SF55">
    <property type="entry name" value="SUGAR TRANSPORTER STL1"/>
    <property type="match status" value="1"/>
</dbReference>
<evidence type="ECO:0000256" key="4">
    <source>
        <dbReference type="ARBA" id="ARBA00022692"/>
    </source>
</evidence>
<dbReference type="Proteomes" id="UP000076532">
    <property type="component" value="Unassembled WGS sequence"/>
</dbReference>
<feature type="domain" description="Major facilitator superfamily (MFS) profile" evidence="11">
    <location>
        <begin position="1"/>
        <end position="435"/>
    </location>
</feature>
<feature type="transmembrane region" description="Helical" evidence="10">
    <location>
        <begin position="122"/>
        <end position="141"/>
    </location>
</feature>
<dbReference type="SUPFAM" id="SSF103473">
    <property type="entry name" value="MFS general substrate transporter"/>
    <property type="match status" value="1"/>
</dbReference>
<comment type="similarity">
    <text evidence="2 8">Belongs to the major facilitator superfamily. Sugar transporter (TC 2.A.1.1) family.</text>
</comment>
<evidence type="ECO:0000256" key="3">
    <source>
        <dbReference type="ARBA" id="ARBA00022448"/>
    </source>
</evidence>